<protein>
    <recommendedName>
        <fullName evidence="4">Secreted protein</fullName>
    </recommendedName>
</protein>
<reference evidence="2 3" key="1">
    <citation type="submission" date="2019-01" db="EMBL/GenBank/DDBJ databases">
        <title>Genomic insights into a novel species Rhodoferax sp.</title>
        <authorList>
            <person name="Jin L."/>
        </authorList>
    </citation>
    <scope>NUCLEOTIDE SEQUENCE [LARGE SCALE GENOMIC DNA]</scope>
    <source>
        <strain evidence="2 3">CHu59-6-5</strain>
    </source>
</reference>
<dbReference type="KEGG" id="rhf:EUB48_03430"/>
<feature type="chain" id="PRO_5022112101" description="Secreted protein" evidence="1">
    <location>
        <begin position="42"/>
        <end position="233"/>
    </location>
</feature>
<gene>
    <name evidence="2" type="ORF">EUB48_03430</name>
</gene>
<proteinExistence type="predicted"/>
<organism evidence="2 3">
    <name type="scientific">Rhodoferax sediminis</name>
    <dbReference type="NCBI Taxonomy" id="2509614"/>
    <lineage>
        <taxon>Bacteria</taxon>
        <taxon>Pseudomonadati</taxon>
        <taxon>Pseudomonadota</taxon>
        <taxon>Betaproteobacteria</taxon>
        <taxon>Burkholderiales</taxon>
        <taxon>Comamonadaceae</taxon>
        <taxon>Rhodoferax</taxon>
    </lineage>
</organism>
<sequence length="233" mass="24392">MKSNNQHEPLRTRRRPKAACFLATAALVLAASFAMPRTSAAAEVGLSGSGSFKPPSAEQLAALPAGLGFSQADLASGKWSFSVRYDDSIRDADPDPYVGRYAGAIRAFRVVIGSTTVDLPVDQAQIVVSDGGGGFTNRESIRLEARATIPSGLLRLSWIQVNQQPQGTDLRGPAGALGSDALPAYAMVANLATASPFDRYLELRIDAPGGGSRPLLYLSSSKLSVTASPTMAP</sequence>
<dbReference type="OrthoDB" id="8901639at2"/>
<dbReference type="Proteomes" id="UP000316798">
    <property type="component" value="Chromosome"/>
</dbReference>
<evidence type="ECO:0000313" key="3">
    <source>
        <dbReference type="Proteomes" id="UP000316798"/>
    </source>
</evidence>
<dbReference type="EMBL" id="CP035503">
    <property type="protein sequence ID" value="QDL36453.1"/>
    <property type="molecule type" value="Genomic_DNA"/>
</dbReference>
<evidence type="ECO:0000256" key="1">
    <source>
        <dbReference type="SAM" id="SignalP"/>
    </source>
</evidence>
<feature type="signal peptide" evidence="1">
    <location>
        <begin position="1"/>
        <end position="41"/>
    </location>
</feature>
<name>A0A515D7R2_9BURK</name>
<keyword evidence="3" id="KW-1185">Reference proteome</keyword>
<evidence type="ECO:0008006" key="4">
    <source>
        <dbReference type="Google" id="ProtNLM"/>
    </source>
</evidence>
<keyword evidence="1" id="KW-0732">Signal</keyword>
<accession>A0A515D7R2</accession>
<dbReference type="RefSeq" id="WP_142817627.1">
    <property type="nucleotide sequence ID" value="NZ_CP035503.1"/>
</dbReference>
<dbReference type="AlphaFoldDB" id="A0A515D7R2"/>
<evidence type="ECO:0000313" key="2">
    <source>
        <dbReference type="EMBL" id="QDL36453.1"/>
    </source>
</evidence>